<evidence type="ECO:0000256" key="1">
    <source>
        <dbReference type="ARBA" id="ARBA00004613"/>
    </source>
</evidence>
<dbReference type="Proteomes" id="UP000050790">
    <property type="component" value="Unassembled WGS sequence"/>
</dbReference>
<evidence type="ECO:0000259" key="7">
    <source>
        <dbReference type="Pfam" id="PF11703"/>
    </source>
</evidence>
<evidence type="ECO:0000256" key="3">
    <source>
        <dbReference type="ARBA" id="ARBA00022729"/>
    </source>
</evidence>
<organism evidence="8 9">
    <name type="scientific">Schistosoma margrebowiei</name>
    <dbReference type="NCBI Taxonomy" id="48269"/>
    <lineage>
        <taxon>Eukaryota</taxon>
        <taxon>Metazoa</taxon>
        <taxon>Spiralia</taxon>
        <taxon>Lophotrochozoa</taxon>
        <taxon>Platyhelminthes</taxon>
        <taxon>Trematoda</taxon>
        <taxon>Digenea</taxon>
        <taxon>Strigeidida</taxon>
        <taxon>Schistosomatoidea</taxon>
        <taxon>Schistosomatidae</taxon>
        <taxon>Schistosoma</taxon>
    </lineage>
</organism>
<feature type="signal peptide" evidence="6">
    <location>
        <begin position="1"/>
        <end position="23"/>
    </location>
</feature>
<name>A0AA85ALF7_9TREM</name>
<keyword evidence="2" id="KW-0964">Secreted</keyword>
<dbReference type="AlphaFoldDB" id="A0AA85ALF7"/>
<evidence type="ECO:0000256" key="4">
    <source>
        <dbReference type="ARBA" id="ARBA00022854"/>
    </source>
</evidence>
<dbReference type="Pfam" id="PF11703">
    <property type="entry name" value="UPF0506"/>
    <property type="match status" value="1"/>
</dbReference>
<evidence type="ECO:0000256" key="6">
    <source>
        <dbReference type="SAM" id="SignalP"/>
    </source>
</evidence>
<evidence type="ECO:0000256" key="5">
    <source>
        <dbReference type="ARBA" id="ARBA00023157"/>
    </source>
</evidence>
<keyword evidence="5" id="KW-1015">Disulfide bond</keyword>
<keyword evidence="3 6" id="KW-0732">Signal</keyword>
<evidence type="ECO:0000313" key="9">
    <source>
        <dbReference type="WBParaSite" id="SMRG1_89210.1"/>
    </source>
</evidence>
<keyword evidence="4" id="KW-0960">Knottin</keyword>
<accession>A0AA85ALF7</accession>
<dbReference type="WBParaSite" id="SMRG1_89210.1">
    <property type="protein sequence ID" value="SMRG1_89210.1"/>
    <property type="gene ID" value="SMRG1_89210"/>
</dbReference>
<feature type="domain" description="UPF0506" evidence="7">
    <location>
        <begin position="25"/>
        <end position="82"/>
    </location>
</feature>
<dbReference type="InterPro" id="IPR021712">
    <property type="entry name" value="UPF0506"/>
</dbReference>
<sequence length="88" mass="9767">MLYSQIALSISLVIIWNILSTKGDCIPLNGVCTKTIFAPCCNNTVCKLSGPFSGKCVECLKPFSWCWNGDECCSKQCSWFRCLSTVEQ</sequence>
<protein>
    <recommendedName>
        <fullName evidence="7">UPF0506 domain-containing protein</fullName>
    </recommendedName>
</protein>
<evidence type="ECO:0000256" key="2">
    <source>
        <dbReference type="ARBA" id="ARBA00022525"/>
    </source>
</evidence>
<evidence type="ECO:0000313" key="8">
    <source>
        <dbReference type="Proteomes" id="UP000050790"/>
    </source>
</evidence>
<dbReference type="GO" id="GO:0005576">
    <property type="term" value="C:extracellular region"/>
    <property type="evidence" value="ECO:0007669"/>
    <property type="project" value="UniProtKB-SubCell"/>
</dbReference>
<proteinExistence type="predicted"/>
<feature type="chain" id="PRO_5041679707" description="UPF0506 domain-containing protein" evidence="6">
    <location>
        <begin position="24"/>
        <end position="88"/>
    </location>
</feature>
<reference evidence="9" key="1">
    <citation type="submission" date="2023-11" db="UniProtKB">
        <authorList>
            <consortium name="WormBaseParasite"/>
        </authorList>
    </citation>
    <scope>IDENTIFICATION</scope>
</reference>
<comment type="subcellular location">
    <subcellularLocation>
        <location evidence="1">Secreted</location>
    </subcellularLocation>
</comment>